<name>A0A8H4JCE9_9HYPO</name>
<comment type="caution">
    <text evidence="1">The sequence shown here is derived from an EMBL/GenBank/DDBJ whole genome shotgun (WGS) entry which is preliminary data.</text>
</comment>
<dbReference type="EMBL" id="JAADJF010000437">
    <property type="protein sequence ID" value="KAF4417386.1"/>
    <property type="molecule type" value="Genomic_DNA"/>
</dbReference>
<dbReference type="AlphaFoldDB" id="A0A8H4JCE9"/>
<sequence>MPSLHAQGLAPLYKENPQLQVEHRVSVFGCIHSCAGAEKEWMIPDNPRDLYGPKFLLDLQSWLIDALSMRDLDIPSDSFIFTLWGGFYGDLCTEVFQGCVHMALTEGETFDKCCELDLFRSTTHQLSATPDKFFFDPGSGKRLST</sequence>
<protein>
    <submittedName>
        <fullName evidence="1">Uncharacterized protein</fullName>
    </submittedName>
</protein>
<dbReference type="OrthoDB" id="5062850at2759"/>
<organism evidence="1 2">
    <name type="scientific">Fusarium acutatum</name>
    <dbReference type="NCBI Taxonomy" id="78861"/>
    <lineage>
        <taxon>Eukaryota</taxon>
        <taxon>Fungi</taxon>
        <taxon>Dikarya</taxon>
        <taxon>Ascomycota</taxon>
        <taxon>Pezizomycotina</taxon>
        <taxon>Sordariomycetes</taxon>
        <taxon>Hypocreomycetidae</taxon>
        <taxon>Hypocreales</taxon>
        <taxon>Nectriaceae</taxon>
        <taxon>Fusarium</taxon>
        <taxon>Fusarium fujikuroi species complex</taxon>
    </lineage>
</organism>
<gene>
    <name evidence="1" type="ORF">FACUT_12262</name>
</gene>
<evidence type="ECO:0000313" key="1">
    <source>
        <dbReference type="EMBL" id="KAF4417386.1"/>
    </source>
</evidence>
<reference evidence="1 2" key="1">
    <citation type="submission" date="2020-01" db="EMBL/GenBank/DDBJ databases">
        <title>Identification and distribution of gene clusters putatively required for synthesis of sphingolipid metabolism inhibitors in phylogenetically diverse species of the filamentous fungus Fusarium.</title>
        <authorList>
            <person name="Kim H.-S."/>
            <person name="Busman M."/>
            <person name="Brown D.W."/>
            <person name="Divon H."/>
            <person name="Uhlig S."/>
            <person name="Proctor R.H."/>
        </authorList>
    </citation>
    <scope>NUCLEOTIDE SEQUENCE [LARGE SCALE GENOMIC DNA]</scope>
    <source>
        <strain evidence="1 2">NRRL 13308</strain>
    </source>
</reference>
<keyword evidence="2" id="KW-1185">Reference proteome</keyword>
<evidence type="ECO:0000313" key="2">
    <source>
        <dbReference type="Proteomes" id="UP000536711"/>
    </source>
</evidence>
<proteinExistence type="predicted"/>
<dbReference type="Proteomes" id="UP000536711">
    <property type="component" value="Unassembled WGS sequence"/>
</dbReference>
<accession>A0A8H4JCE9</accession>